<dbReference type="Pfam" id="PF08541">
    <property type="entry name" value="ACP_syn_III_C"/>
    <property type="match status" value="1"/>
</dbReference>
<dbReference type="Gene3D" id="3.40.47.10">
    <property type="match status" value="2"/>
</dbReference>
<evidence type="ECO:0000256" key="2">
    <source>
        <dbReference type="ARBA" id="ARBA00023315"/>
    </source>
</evidence>
<feature type="domain" description="Beta-ketoacyl-[acyl-carrier-protein] synthase III C-terminal" evidence="3">
    <location>
        <begin position="300"/>
        <end position="340"/>
    </location>
</feature>
<dbReference type="GO" id="GO:0044550">
    <property type="term" value="P:secondary metabolite biosynthetic process"/>
    <property type="evidence" value="ECO:0007669"/>
    <property type="project" value="TreeGrafter"/>
</dbReference>
<dbReference type="CDD" id="cd00827">
    <property type="entry name" value="init_cond_enzymes"/>
    <property type="match status" value="1"/>
</dbReference>
<sequence length="359" mass="38814">MPCYITRTASFLPNAPVDNDGIQRRLGVLDGEGEVRDAILAMNGIRRRHYAQNDHQEPTHDVYALGAEAVNRLATRADATRATFLSAGTTFAPLAAPGYSSILHSRLSECGVLPSPVEISSHAGICSSASAGLVAAARAVASGDHRTALCVGAEHASEVLKSTAIRPVDDRNQHGNLRNSQWFMSVFLRFMLSDGAGALLLEDQPNRQGLSLKINWTHSLSLANQAPLCMKLENHNSLLSQDVSVLSRHLFPAAEVFLRDAFQQHGDSIDSHTVVLPHMSSFFFRRKMERVIANSGEGAPTPYWTNLATAGNTGAASIFVMLDEFLSEDRVAPGDRVLLFVPESGQFNFVLISLTAVAP</sequence>
<dbReference type="PANTHER" id="PTHR34069">
    <property type="entry name" value="3-OXOACYL-[ACYL-CARRIER-PROTEIN] SYNTHASE 3"/>
    <property type="match status" value="1"/>
</dbReference>
<accession>A0A5C5YGG6</accession>
<dbReference type="AlphaFoldDB" id="A0A5C5YGG6"/>
<dbReference type="OrthoDB" id="2514738at2"/>
<evidence type="ECO:0000256" key="1">
    <source>
        <dbReference type="ARBA" id="ARBA00022679"/>
    </source>
</evidence>
<dbReference type="RefSeq" id="WP_146589306.1">
    <property type="nucleotide sequence ID" value="NZ_SJPO01000009.1"/>
</dbReference>
<dbReference type="SUPFAM" id="SSF53901">
    <property type="entry name" value="Thiolase-like"/>
    <property type="match status" value="1"/>
</dbReference>
<evidence type="ECO:0000259" key="3">
    <source>
        <dbReference type="Pfam" id="PF08541"/>
    </source>
</evidence>
<dbReference type="InterPro" id="IPR013747">
    <property type="entry name" value="ACP_syn_III_C"/>
</dbReference>
<keyword evidence="1" id="KW-0808">Transferase</keyword>
<dbReference type="GO" id="GO:0016746">
    <property type="term" value="F:acyltransferase activity"/>
    <property type="evidence" value="ECO:0007669"/>
    <property type="project" value="UniProtKB-KW"/>
</dbReference>
<protein>
    <submittedName>
        <fullName evidence="4">3-oxoacyl-(Acyl carrier protein) synthase III</fullName>
    </submittedName>
</protein>
<proteinExistence type="predicted"/>
<evidence type="ECO:0000313" key="4">
    <source>
        <dbReference type="EMBL" id="TWT73631.1"/>
    </source>
</evidence>
<name>A0A5C5YGG6_9BACT</name>
<dbReference type="PANTHER" id="PTHR34069:SF2">
    <property type="entry name" value="BETA-KETOACYL-[ACYL-CARRIER-PROTEIN] SYNTHASE III"/>
    <property type="match status" value="1"/>
</dbReference>
<dbReference type="EMBL" id="SJPO01000009">
    <property type="protein sequence ID" value="TWT73631.1"/>
    <property type="molecule type" value="Genomic_DNA"/>
</dbReference>
<organism evidence="4 5">
    <name type="scientific">Posidoniimonas polymericola</name>
    <dbReference type="NCBI Taxonomy" id="2528002"/>
    <lineage>
        <taxon>Bacteria</taxon>
        <taxon>Pseudomonadati</taxon>
        <taxon>Planctomycetota</taxon>
        <taxon>Planctomycetia</taxon>
        <taxon>Pirellulales</taxon>
        <taxon>Lacipirellulaceae</taxon>
        <taxon>Posidoniimonas</taxon>
    </lineage>
</organism>
<dbReference type="InterPro" id="IPR016039">
    <property type="entry name" value="Thiolase-like"/>
</dbReference>
<comment type="caution">
    <text evidence="4">The sequence shown here is derived from an EMBL/GenBank/DDBJ whole genome shotgun (WGS) entry which is preliminary data.</text>
</comment>
<keyword evidence="5" id="KW-1185">Reference proteome</keyword>
<reference evidence="4 5" key="1">
    <citation type="submission" date="2019-02" db="EMBL/GenBank/DDBJ databases">
        <title>Deep-cultivation of Planctomycetes and their phenomic and genomic characterization uncovers novel biology.</title>
        <authorList>
            <person name="Wiegand S."/>
            <person name="Jogler M."/>
            <person name="Boedeker C."/>
            <person name="Pinto D."/>
            <person name="Vollmers J."/>
            <person name="Rivas-Marin E."/>
            <person name="Kohn T."/>
            <person name="Peeters S.H."/>
            <person name="Heuer A."/>
            <person name="Rast P."/>
            <person name="Oberbeckmann S."/>
            <person name="Bunk B."/>
            <person name="Jeske O."/>
            <person name="Meyerdierks A."/>
            <person name="Storesund J.E."/>
            <person name="Kallscheuer N."/>
            <person name="Luecker S."/>
            <person name="Lage O.M."/>
            <person name="Pohl T."/>
            <person name="Merkel B.J."/>
            <person name="Hornburger P."/>
            <person name="Mueller R.-W."/>
            <person name="Bruemmer F."/>
            <person name="Labrenz M."/>
            <person name="Spormann A.M."/>
            <person name="Op Den Camp H."/>
            <person name="Overmann J."/>
            <person name="Amann R."/>
            <person name="Jetten M.S.M."/>
            <person name="Mascher T."/>
            <person name="Medema M.H."/>
            <person name="Devos D.P."/>
            <person name="Kaster A.-K."/>
            <person name="Ovreas L."/>
            <person name="Rohde M."/>
            <person name="Galperin M.Y."/>
            <person name="Jogler C."/>
        </authorList>
    </citation>
    <scope>NUCLEOTIDE SEQUENCE [LARGE SCALE GENOMIC DNA]</scope>
    <source>
        <strain evidence="4 5">Pla123a</strain>
    </source>
</reference>
<gene>
    <name evidence="4" type="ORF">Pla123a_35190</name>
</gene>
<keyword evidence="2" id="KW-0012">Acyltransferase</keyword>
<evidence type="ECO:0000313" key="5">
    <source>
        <dbReference type="Proteomes" id="UP000318478"/>
    </source>
</evidence>
<dbReference type="Proteomes" id="UP000318478">
    <property type="component" value="Unassembled WGS sequence"/>
</dbReference>